<accession>A0A265E6A2</accession>
<name>A0A265E6A2_9STAP</name>
<dbReference type="CDD" id="cd00085">
    <property type="entry name" value="HNHc"/>
    <property type="match status" value="1"/>
</dbReference>
<dbReference type="InterPro" id="IPR002711">
    <property type="entry name" value="HNH"/>
</dbReference>
<dbReference type="Gene3D" id="1.10.30.50">
    <property type="match status" value="1"/>
</dbReference>
<evidence type="ECO:0000313" key="7">
    <source>
        <dbReference type="Proteomes" id="UP000216682"/>
    </source>
</evidence>
<dbReference type="EMBL" id="NPEZ01000003">
    <property type="protein sequence ID" value="OZT77121.1"/>
    <property type="molecule type" value="Genomic_DNA"/>
</dbReference>
<proteinExistence type="inferred from homology"/>
<keyword evidence="1" id="KW-0540">Nuclease</keyword>
<comment type="caution">
    <text evidence="6">The sequence shown here is derived from an EMBL/GenBank/DDBJ whole genome shotgun (WGS) entry which is preliminary data.</text>
</comment>
<keyword evidence="2" id="KW-0378">Hydrolase</keyword>
<evidence type="ECO:0000256" key="1">
    <source>
        <dbReference type="ARBA" id="ARBA00022722"/>
    </source>
</evidence>
<sequence length="123" mass="14676">MAMGCQCRTVTRKPQEYDWFYRKPAWQKLRQMALSRDNGLCVRCFKQNKIKKADVVHHIVYLTDDIQKGLDINNLECLCHACHNEEHDERWTGKKSKWKKNMRKGLMFDDDGNLIEEQEMPES</sequence>
<evidence type="ECO:0000259" key="5">
    <source>
        <dbReference type="SMART" id="SM00507"/>
    </source>
</evidence>
<dbReference type="GO" id="GO:0005829">
    <property type="term" value="C:cytosol"/>
    <property type="evidence" value="ECO:0007669"/>
    <property type="project" value="TreeGrafter"/>
</dbReference>
<dbReference type="PANTHER" id="PTHR41286">
    <property type="entry name" value="HNH NUCLEASE YAJD-RELATED"/>
    <property type="match status" value="1"/>
</dbReference>
<dbReference type="SMART" id="SM00507">
    <property type="entry name" value="HNHc"/>
    <property type="match status" value="1"/>
</dbReference>
<comment type="similarity">
    <text evidence="3">Belongs to the HNH nuclease family.</text>
</comment>
<gene>
    <name evidence="6" type="ORF">CFN03_08580</name>
</gene>
<protein>
    <recommendedName>
        <fullName evidence="4">Putative HNH nuclease YajD</fullName>
    </recommendedName>
</protein>
<organism evidence="6 7">
    <name type="scientific">Salinicoccus roseus</name>
    <dbReference type="NCBI Taxonomy" id="45670"/>
    <lineage>
        <taxon>Bacteria</taxon>
        <taxon>Bacillati</taxon>
        <taxon>Bacillota</taxon>
        <taxon>Bacilli</taxon>
        <taxon>Bacillales</taxon>
        <taxon>Staphylococcaceae</taxon>
        <taxon>Salinicoccus</taxon>
    </lineage>
</organism>
<evidence type="ECO:0000256" key="3">
    <source>
        <dbReference type="ARBA" id="ARBA00038412"/>
    </source>
</evidence>
<dbReference type="GO" id="GO:0016787">
    <property type="term" value="F:hydrolase activity"/>
    <property type="evidence" value="ECO:0007669"/>
    <property type="project" value="UniProtKB-KW"/>
</dbReference>
<dbReference type="Proteomes" id="UP000216682">
    <property type="component" value="Unassembled WGS sequence"/>
</dbReference>
<dbReference type="PANTHER" id="PTHR41286:SF1">
    <property type="entry name" value="HNH NUCLEASE YAJD-RELATED"/>
    <property type="match status" value="1"/>
</dbReference>
<dbReference type="InterPro" id="IPR003615">
    <property type="entry name" value="HNH_nuc"/>
</dbReference>
<evidence type="ECO:0000256" key="4">
    <source>
        <dbReference type="ARBA" id="ARBA00040194"/>
    </source>
</evidence>
<feature type="domain" description="HNH nuclease" evidence="5">
    <location>
        <begin position="28"/>
        <end position="84"/>
    </location>
</feature>
<dbReference type="GO" id="GO:0004519">
    <property type="term" value="F:endonuclease activity"/>
    <property type="evidence" value="ECO:0007669"/>
    <property type="project" value="InterPro"/>
</dbReference>
<dbReference type="GO" id="GO:0008270">
    <property type="term" value="F:zinc ion binding"/>
    <property type="evidence" value="ECO:0007669"/>
    <property type="project" value="InterPro"/>
</dbReference>
<reference evidence="6 7" key="1">
    <citation type="submission" date="2017-07" db="EMBL/GenBank/DDBJ databases">
        <title>Shotgun whole genome sequences of three halophilic bacterial isolates.</title>
        <authorList>
            <person name="Pozzo T."/>
            <person name="Higdon S.M."/>
            <person name="Quillaguaman J."/>
        </authorList>
    </citation>
    <scope>NUCLEOTIDE SEQUENCE [LARGE SCALE GENOMIC DNA]</scope>
    <source>
        <strain evidence="6 7">BU-1</strain>
    </source>
</reference>
<evidence type="ECO:0000256" key="2">
    <source>
        <dbReference type="ARBA" id="ARBA00022801"/>
    </source>
</evidence>
<dbReference type="AlphaFoldDB" id="A0A265E6A2"/>
<evidence type="ECO:0000313" key="6">
    <source>
        <dbReference type="EMBL" id="OZT77121.1"/>
    </source>
</evidence>
<dbReference type="GO" id="GO:0003676">
    <property type="term" value="F:nucleic acid binding"/>
    <property type="evidence" value="ECO:0007669"/>
    <property type="project" value="InterPro"/>
</dbReference>
<dbReference type="Pfam" id="PF01844">
    <property type="entry name" value="HNH"/>
    <property type="match status" value="1"/>
</dbReference>